<dbReference type="AlphaFoldDB" id="A0A6J7NVQ2"/>
<accession>A0A6J7NVQ2</accession>
<protein>
    <submittedName>
        <fullName evidence="1">Unannotated protein</fullName>
    </submittedName>
</protein>
<name>A0A6J7NVQ2_9ZZZZ</name>
<dbReference type="EMBL" id="CAFBON010000165">
    <property type="protein sequence ID" value="CAB4997226.1"/>
    <property type="molecule type" value="Genomic_DNA"/>
</dbReference>
<reference evidence="1" key="1">
    <citation type="submission" date="2020-05" db="EMBL/GenBank/DDBJ databases">
        <authorList>
            <person name="Chiriac C."/>
            <person name="Salcher M."/>
            <person name="Ghai R."/>
            <person name="Kavagutti S V."/>
        </authorList>
    </citation>
    <scope>NUCLEOTIDE SEQUENCE</scope>
</reference>
<sequence>MTAASPNAGMFPYTVSTVASLSMIVSWKIPTEPLSRTFRLNERHAGRCCAVWDFE</sequence>
<proteinExistence type="predicted"/>
<evidence type="ECO:0000313" key="1">
    <source>
        <dbReference type="EMBL" id="CAB4997226.1"/>
    </source>
</evidence>
<gene>
    <name evidence="1" type="ORF">UFOPK3954_01529</name>
</gene>
<organism evidence="1">
    <name type="scientific">freshwater metagenome</name>
    <dbReference type="NCBI Taxonomy" id="449393"/>
    <lineage>
        <taxon>unclassified sequences</taxon>
        <taxon>metagenomes</taxon>
        <taxon>ecological metagenomes</taxon>
    </lineage>
</organism>